<evidence type="ECO:0000259" key="2">
    <source>
        <dbReference type="Pfam" id="PF09335"/>
    </source>
</evidence>
<dbReference type="InterPro" id="IPR032816">
    <property type="entry name" value="VTT_dom"/>
</dbReference>
<dbReference type="EMBL" id="CYPR01000251">
    <property type="protein sequence ID" value="CUH41020.1"/>
    <property type="molecule type" value="Genomic_DNA"/>
</dbReference>
<sequence length="146" mass="16188">MEHSAVALLMGSAFLSATLLPGTSEAVLIGLLVSGQGAVLPLVVAASIGNVAGSIVNWLLGRFFSRYSERAWFPVKREAILRAQRWFERYGFWSLLLSWVPIIGDPLTLVAGLMRISFLRFLILVTIGKTLRYVLVVSLWQQMPQL</sequence>
<reference evidence="3 4" key="1">
    <citation type="submission" date="2015-09" db="EMBL/GenBank/DDBJ databases">
        <authorList>
            <person name="Jackson K.R."/>
            <person name="Lunt B.L."/>
            <person name="Fisher J.N.B."/>
            <person name="Gardner A.V."/>
            <person name="Bailey M.E."/>
            <person name="Deus L.M."/>
            <person name="Earl A.S."/>
            <person name="Gibby P.D."/>
            <person name="Hartmann K.A."/>
            <person name="Liu J.E."/>
            <person name="Manci A.M."/>
            <person name="Nielsen D.A."/>
            <person name="Solomon M.B."/>
            <person name="Breakwell D.P."/>
            <person name="Burnett S.H."/>
            <person name="Grose J.H."/>
        </authorList>
    </citation>
    <scope>NUCLEOTIDE SEQUENCE [LARGE SCALE GENOMIC DNA]</scope>
    <source>
        <strain evidence="3 4">CECT 7799</strain>
    </source>
</reference>
<dbReference type="OrthoDB" id="9814483at2"/>
<protein>
    <submittedName>
        <fullName evidence="3">Inner membrane protein YqaA</fullName>
    </submittedName>
</protein>
<keyword evidence="1" id="KW-0812">Transmembrane</keyword>
<dbReference type="PANTHER" id="PTHR42709">
    <property type="entry name" value="ALKALINE PHOSPHATASE LIKE PROTEIN"/>
    <property type="match status" value="1"/>
</dbReference>
<dbReference type="InterPro" id="IPR051311">
    <property type="entry name" value="DedA_domain"/>
</dbReference>
<keyword evidence="4" id="KW-1185">Reference proteome</keyword>
<feature type="transmembrane region" description="Helical" evidence="1">
    <location>
        <begin position="118"/>
        <end position="140"/>
    </location>
</feature>
<dbReference type="STRING" id="313367.JSE7799_03761"/>
<feature type="transmembrane region" description="Helical" evidence="1">
    <location>
        <begin position="42"/>
        <end position="60"/>
    </location>
</feature>
<proteinExistence type="predicted"/>
<evidence type="ECO:0000313" key="4">
    <source>
        <dbReference type="Proteomes" id="UP000049455"/>
    </source>
</evidence>
<feature type="domain" description="VTT" evidence="2">
    <location>
        <begin position="26"/>
        <end position="139"/>
    </location>
</feature>
<dbReference type="Pfam" id="PF09335">
    <property type="entry name" value="VTT_dom"/>
    <property type="match status" value="1"/>
</dbReference>
<keyword evidence="1" id="KW-1133">Transmembrane helix</keyword>
<dbReference type="Proteomes" id="UP000049455">
    <property type="component" value="Unassembled WGS sequence"/>
</dbReference>
<dbReference type="AlphaFoldDB" id="A0A0M7BE69"/>
<feature type="transmembrane region" description="Helical" evidence="1">
    <location>
        <begin position="90"/>
        <end position="112"/>
    </location>
</feature>
<keyword evidence="1" id="KW-0472">Membrane</keyword>
<evidence type="ECO:0000256" key="1">
    <source>
        <dbReference type="SAM" id="Phobius"/>
    </source>
</evidence>
<organism evidence="3 4">
    <name type="scientific">Jannaschia seosinensis</name>
    <dbReference type="NCBI Taxonomy" id="313367"/>
    <lineage>
        <taxon>Bacteria</taxon>
        <taxon>Pseudomonadati</taxon>
        <taxon>Pseudomonadota</taxon>
        <taxon>Alphaproteobacteria</taxon>
        <taxon>Rhodobacterales</taxon>
        <taxon>Roseobacteraceae</taxon>
        <taxon>Jannaschia</taxon>
    </lineage>
</organism>
<evidence type="ECO:0000313" key="3">
    <source>
        <dbReference type="EMBL" id="CUH41020.1"/>
    </source>
</evidence>
<dbReference type="RefSeq" id="WP_055664983.1">
    <property type="nucleotide sequence ID" value="NZ_CYPR01000251.1"/>
</dbReference>
<name>A0A0M7BE69_9RHOB</name>
<gene>
    <name evidence="3" type="primary">yqaA</name>
    <name evidence="3" type="ORF">JSE7799_03761</name>
</gene>
<dbReference type="PANTHER" id="PTHR42709:SF4">
    <property type="entry name" value="INNER MEMBRANE PROTEIN YQAA"/>
    <property type="match status" value="1"/>
</dbReference>
<accession>A0A0M7BE69</accession>